<dbReference type="AlphaFoldDB" id="A0A9P0PIH4"/>
<sequence length="452" mass="50215">MSIGPTVHTADTRKDGSIYDTTTALRDNSVLFWYFYLGPLQDNNNGYGSLPTNENTPPPVVSFSKKVVYCVHGKPSAGCCKVLEGEIIDISPNEEKINAKENADTTALGNSRRVSIQKFVDVSLGWFNKVNKHCHQSEIPDVDRRARRKLIIASILCVIFMIGEIVGGYLSNSLAIASDAAHLLTDFASFMISLFSLFMATRPSTKKMSFGWYRAEVIGALTSVLLIWVVTGVLVYMAVQRLIGQPYEIDAKLMLITSGVGVIVNLIMGFTLHQHGHSHHGHSHEGGQSNHKDENINVRAAFIHVLGDFLQSFGVFLAAIVIYFKRDWIIVDPICTFIFSVLVLITTFAIMKDAVLVLMEAIPKGIDFEEVMNILLNIEGVKKVHNLRIWALSLDKVAMSAHVAISAGTNPQNVLMMATKDVHDKFNFFEMTLQIEEFQDAMEDCQQCKNPS</sequence>
<dbReference type="SUPFAM" id="SSF161111">
    <property type="entry name" value="Cation efflux protein transmembrane domain-like"/>
    <property type="match status" value="1"/>
</dbReference>
<evidence type="ECO:0000256" key="4">
    <source>
        <dbReference type="ARBA" id="ARBA00022692"/>
    </source>
</evidence>
<keyword evidence="8 13" id="KW-1133">Transmembrane helix</keyword>
<feature type="transmembrane region" description="Helical" evidence="13">
    <location>
        <begin position="182"/>
        <end position="200"/>
    </location>
</feature>
<evidence type="ECO:0000256" key="10">
    <source>
        <dbReference type="ARBA" id="ARBA00023136"/>
    </source>
</evidence>
<dbReference type="InterPro" id="IPR002524">
    <property type="entry name" value="Cation_efflux"/>
</dbReference>
<organism evidence="16 17">
    <name type="scientific">Acanthoscelides obtectus</name>
    <name type="common">Bean weevil</name>
    <name type="synonym">Bruchus obtectus</name>
    <dbReference type="NCBI Taxonomy" id="200917"/>
    <lineage>
        <taxon>Eukaryota</taxon>
        <taxon>Metazoa</taxon>
        <taxon>Ecdysozoa</taxon>
        <taxon>Arthropoda</taxon>
        <taxon>Hexapoda</taxon>
        <taxon>Insecta</taxon>
        <taxon>Pterygota</taxon>
        <taxon>Neoptera</taxon>
        <taxon>Endopterygota</taxon>
        <taxon>Coleoptera</taxon>
        <taxon>Polyphaga</taxon>
        <taxon>Cucujiformia</taxon>
        <taxon>Chrysomeloidea</taxon>
        <taxon>Chrysomelidae</taxon>
        <taxon>Bruchinae</taxon>
        <taxon>Bruchini</taxon>
        <taxon>Acanthoscelides</taxon>
    </lineage>
</organism>
<dbReference type="InterPro" id="IPR027469">
    <property type="entry name" value="Cation_efflux_TMD_sf"/>
</dbReference>
<comment type="caution">
    <text evidence="16">The sequence shown here is derived from an EMBL/GenBank/DDBJ whole genome shotgun (WGS) entry which is preliminary data.</text>
</comment>
<evidence type="ECO:0008006" key="18">
    <source>
        <dbReference type="Google" id="ProtNLM"/>
    </source>
</evidence>
<dbReference type="NCBIfam" id="TIGR01297">
    <property type="entry name" value="CDF"/>
    <property type="match status" value="1"/>
</dbReference>
<evidence type="ECO:0000313" key="16">
    <source>
        <dbReference type="EMBL" id="CAH1985412.1"/>
    </source>
</evidence>
<dbReference type="Pfam" id="PF16916">
    <property type="entry name" value="ZT_dimer"/>
    <property type="match status" value="1"/>
</dbReference>
<evidence type="ECO:0000256" key="5">
    <source>
        <dbReference type="ARBA" id="ARBA00022723"/>
    </source>
</evidence>
<dbReference type="InterPro" id="IPR036837">
    <property type="entry name" value="Cation_efflux_CTD_sf"/>
</dbReference>
<evidence type="ECO:0000259" key="15">
    <source>
        <dbReference type="Pfam" id="PF16916"/>
    </source>
</evidence>
<dbReference type="Gene3D" id="1.20.1510.10">
    <property type="entry name" value="Cation efflux protein transmembrane domain"/>
    <property type="match status" value="1"/>
</dbReference>
<dbReference type="OrthoDB" id="9944568at2759"/>
<dbReference type="SUPFAM" id="SSF160240">
    <property type="entry name" value="Cation efflux protein cytoplasmic domain-like"/>
    <property type="match status" value="1"/>
</dbReference>
<evidence type="ECO:0000256" key="6">
    <source>
        <dbReference type="ARBA" id="ARBA00022833"/>
    </source>
</evidence>
<dbReference type="GO" id="GO:0005886">
    <property type="term" value="C:plasma membrane"/>
    <property type="evidence" value="ECO:0007669"/>
    <property type="project" value="TreeGrafter"/>
</dbReference>
<keyword evidence="7" id="KW-0864">Zinc transport</keyword>
<name>A0A9P0PIH4_ACAOB</name>
<dbReference type="InterPro" id="IPR050681">
    <property type="entry name" value="CDF/SLC30A"/>
</dbReference>
<dbReference type="GO" id="GO:0030658">
    <property type="term" value="C:transport vesicle membrane"/>
    <property type="evidence" value="ECO:0007669"/>
    <property type="project" value="UniProtKB-SubCell"/>
</dbReference>
<dbReference type="Pfam" id="PF01545">
    <property type="entry name" value="Cation_efflux"/>
    <property type="match status" value="1"/>
</dbReference>
<feature type="transmembrane region" description="Helical" evidence="13">
    <location>
        <begin position="330"/>
        <end position="351"/>
    </location>
</feature>
<accession>A0A9P0PIH4</accession>
<evidence type="ECO:0000256" key="1">
    <source>
        <dbReference type="ARBA" id="ARBA00004638"/>
    </source>
</evidence>
<feature type="transmembrane region" description="Helical" evidence="13">
    <location>
        <begin position="301"/>
        <end position="324"/>
    </location>
</feature>
<dbReference type="InterPro" id="IPR027470">
    <property type="entry name" value="Cation_efflux_CTD"/>
</dbReference>
<evidence type="ECO:0000256" key="12">
    <source>
        <dbReference type="ARBA" id="ARBA00048349"/>
    </source>
</evidence>
<reference evidence="16" key="1">
    <citation type="submission" date="2022-03" db="EMBL/GenBank/DDBJ databases">
        <authorList>
            <person name="Sayadi A."/>
        </authorList>
    </citation>
    <scope>NUCLEOTIDE SEQUENCE</scope>
</reference>
<feature type="transmembrane region" description="Helical" evidence="13">
    <location>
        <begin position="212"/>
        <end position="239"/>
    </location>
</feature>
<keyword evidence="6" id="KW-0862">Zinc</keyword>
<evidence type="ECO:0000256" key="2">
    <source>
        <dbReference type="ARBA" id="ARBA00008873"/>
    </source>
</evidence>
<evidence type="ECO:0000256" key="13">
    <source>
        <dbReference type="SAM" id="Phobius"/>
    </source>
</evidence>
<dbReference type="GO" id="GO:0010043">
    <property type="term" value="P:response to zinc ion"/>
    <property type="evidence" value="ECO:0007669"/>
    <property type="project" value="TreeGrafter"/>
</dbReference>
<feature type="transmembrane region" description="Helical" evidence="13">
    <location>
        <begin position="251"/>
        <end position="272"/>
    </location>
</feature>
<feature type="transmembrane region" description="Helical" evidence="13">
    <location>
        <begin position="150"/>
        <end position="170"/>
    </location>
</feature>
<keyword evidence="17" id="KW-1185">Reference proteome</keyword>
<gene>
    <name evidence="16" type="ORF">ACAOBT_LOCUS16658</name>
</gene>
<feature type="domain" description="Cation efflux protein cytoplasmic" evidence="15">
    <location>
        <begin position="363"/>
        <end position="437"/>
    </location>
</feature>
<evidence type="ECO:0000256" key="7">
    <source>
        <dbReference type="ARBA" id="ARBA00022906"/>
    </source>
</evidence>
<evidence type="ECO:0000313" key="17">
    <source>
        <dbReference type="Proteomes" id="UP001152888"/>
    </source>
</evidence>
<evidence type="ECO:0000256" key="9">
    <source>
        <dbReference type="ARBA" id="ARBA00023065"/>
    </source>
</evidence>
<keyword evidence="5" id="KW-0479">Metal-binding</keyword>
<keyword evidence="10 13" id="KW-0472">Membrane</keyword>
<keyword evidence="4 13" id="KW-0812">Transmembrane</keyword>
<evidence type="ECO:0000256" key="11">
    <source>
        <dbReference type="ARBA" id="ARBA00023329"/>
    </source>
</evidence>
<proteinExistence type="inferred from homology"/>
<dbReference type="GO" id="GO:0046872">
    <property type="term" value="F:metal ion binding"/>
    <property type="evidence" value="ECO:0007669"/>
    <property type="project" value="UniProtKB-KW"/>
</dbReference>
<feature type="domain" description="Cation efflux protein transmembrane" evidence="14">
    <location>
        <begin position="150"/>
        <end position="359"/>
    </location>
</feature>
<comment type="similarity">
    <text evidence="2">Belongs to the cation diffusion facilitator (CDF) transporter (TC 2.A.4) family. SLC30A subfamily.</text>
</comment>
<dbReference type="PANTHER" id="PTHR11562">
    <property type="entry name" value="CATION EFFLUX PROTEIN/ ZINC TRANSPORTER"/>
    <property type="match status" value="1"/>
</dbReference>
<dbReference type="PANTHER" id="PTHR11562:SF17">
    <property type="entry name" value="RE54080P-RELATED"/>
    <property type="match status" value="1"/>
</dbReference>
<keyword evidence="11" id="KW-0968">Cytoplasmic vesicle</keyword>
<comment type="catalytic activity">
    <reaction evidence="12">
        <text>Zn(2+)(in) + 2 H(+)(out) = Zn(2+)(out) + 2 H(+)(in)</text>
        <dbReference type="Rhea" id="RHEA:72627"/>
        <dbReference type="ChEBI" id="CHEBI:15378"/>
        <dbReference type="ChEBI" id="CHEBI:29105"/>
    </reaction>
</comment>
<protein>
    <recommendedName>
        <fullName evidence="18">Zinc transporter 2</fullName>
    </recommendedName>
</protein>
<dbReference type="InterPro" id="IPR058533">
    <property type="entry name" value="Cation_efflux_TM"/>
</dbReference>
<dbReference type="GO" id="GO:0005385">
    <property type="term" value="F:zinc ion transmembrane transporter activity"/>
    <property type="evidence" value="ECO:0007669"/>
    <property type="project" value="TreeGrafter"/>
</dbReference>
<dbReference type="FunFam" id="1.20.1510.10:FF:000002">
    <property type="entry name" value="zinc transporter 3 isoform X1"/>
    <property type="match status" value="1"/>
</dbReference>
<keyword evidence="9" id="KW-0406">Ion transport</keyword>
<evidence type="ECO:0000256" key="8">
    <source>
        <dbReference type="ARBA" id="ARBA00022989"/>
    </source>
</evidence>
<keyword evidence="3" id="KW-0813">Transport</keyword>
<evidence type="ECO:0000256" key="3">
    <source>
        <dbReference type="ARBA" id="ARBA00022448"/>
    </source>
</evidence>
<comment type="subcellular location">
    <subcellularLocation>
        <location evidence="1">Cytoplasmic vesicle</location>
        <location evidence="1">Secretory vesicle membrane</location>
        <topology evidence="1">Multi-pass membrane protein</topology>
    </subcellularLocation>
</comment>
<dbReference type="EMBL" id="CAKOFQ010006978">
    <property type="protein sequence ID" value="CAH1985412.1"/>
    <property type="molecule type" value="Genomic_DNA"/>
</dbReference>
<dbReference type="Proteomes" id="UP001152888">
    <property type="component" value="Unassembled WGS sequence"/>
</dbReference>
<evidence type="ECO:0000259" key="14">
    <source>
        <dbReference type="Pfam" id="PF01545"/>
    </source>
</evidence>